<feature type="compositionally biased region" description="Basic and acidic residues" evidence="1">
    <location>
        <begin position="36"/>
        <end position="47"/>
    </location>
</feature>
<dbReference type="Pfam" id="PF08512">
    <property type="entry name" value="Rttp106-like_middle"/>
    <property type="match status" value="1"/>
</dbReference>
<dbReference type="Proteomes" id="UP000434172">
    <property type="component" value="Unassembled WGS sequence"/>
</dbReference>
<reference evidence="3 4" key="1">
    <citation type="submission" date="2019-12" db="EMBL/GenBank/DDBJ databases">
        <title>A genome sequence resource for the geographically widespread anthracnose pathogen Colletotrichum asianum.</title>
        <authorList>
            <person name="Meng Y."/>
        </authorList>
    </citation>
    <scope>NUCLEOTIDE SEQUENCE [LARGE SCALE GENOMIC DNA]</scope>
    <source>
        <strain evidence="3 4">ICMP 18580</strain>
    </source>
</reference>
<organism evidence="3 4">
    <name type="scientific">Colletotrichum asianum</name>
    <dbReference type="NCBI Taxonomy" id="702518"/>
    <lineage>
        <taxon>Eukaryota</taxon>
        <taxon>Fungi</taxon>
        <taxon>Dikarya</taxon>
        <taxon>Ascomycota</taxon>
        <taxon>Pezizomycotina</taxon>
        <taxon>Sordariomycetes</taxon>
        <taxon>Hypocreomycetidae</taxon>
        <taxon>Glomerellales</taxon>
        <taxon>Glomerellaceae</taxon>
        <taxon>Colletotrichum</taxon>
        <taxon>Colletotrichum gloeosporioides species complex</taxon>
    </lineage>
</organism>
<comment type="caution">
    <text evidence="3">The sequence shown here is derived from an EMBL/GenBank/DDBJ whole genome shotgun (WGS) entry which is preliminary data.</text>
</comment>
<dbReference type="OrthoDB" id="4817820at2759"/>
<protein>
    <recommendedName>
        <fullName evidence="2">Histone chaperone RTT106/FACT complex subunit SPT16-like middle domain-containing protein</fullName>
    </recommendedName>
</protein>
<feature type="region of interest" description="Disordered" evidence="1">
    <location>
        <begin position="1"/>
        <end position="68"/>
    </location>
</feature>
<evidence type="ECO:0000313" key="3">
    <source>
        <dbReference type="EMBL" id="KAF0323049.1"/>
    </source>
</evidence>
<dbReference type="InterPro" id="IPR013719">
    <property type="entry name" value="RTT106/SPT16-like_middle_dom"/>
</dbReference>
<keyword evidence="4" id="KW-1185">Reference proteome</keyword>
<proteinExistence type="predicted"/>
<evidence type="ECO:0000256" key="1">
    <source>
        <dbReference type="SAM" id="MobiDB-lite"/>
    </source>
</evidence>
<feature type="compositionally biased region" description="Gly residues" evidence="1">
    <location>
        <begin position="8"/>
        <end position="17"/>
    </location>
</feature>
<accession>A0A8H3ZKD0</accession>
<name>A0A8H3ZKD0_9PEZI</name>
<evidence type="ECO:0000259" key="2">
    <source>
        <dbReference type="Pfam" id="PF08512"/>
    </source>
</evidence>
<sequence length="694" mass="77116">MPRRGTSSRGGRGGKAAGGAAKRKRDASDAGNLDGIQKRRTDNDSKKGSPFACAGNIEVSSGTEGPGGGSIRLCGPKNYFGFNKDGIFDAIFLIPFRHIEQIFMLPNASKKSSVGQMYDVIIVPTGATGSLSIKLGEAADEKKDTYSTVLKQVLNDQLKAFDKEVIDLGEDPHAKLMVGEEVTLSPLSDARFKSDVDGRIHFLNEGTLFTAETQTMFLPFNSLENVMLIQARDGKGKTVGLSLVCSATEPFYKDEEEGGSKTMMKFRGIDYSLMDGLEEYMKAHDIQFMLCEQSFYDYKKDKPMTGFMPLISFGIMSARGSLSDCRTPEEKAAARRKLERMMDPDDAGNLDGIQKRRTTSAESREAGCAWEQQYYQGVRSSKFPGLGCGLYAFGSPRVPFQAPFTCDGRFEVMSGLGGPRSGSIRFCGPKDYWGVTKPPFPRLDAIFMLPFKHVEQVIVMPNLSISVTKDEAYQVIIVPTGAVGASSLKREYPQIISFSWPDKAVDKDLHSHEAADPEKDTYLSMLVKDMNDHLKPFNKAVIDLTSDTGRESMIEQTTILSPPTDSRVKAKTRGQLYLMDQGVFFNSHSHQVYLSFDSVEKAMTILAHDMKDEGKVAGLNLIFSATEPFYNAEEEETESQTLIKFVQVDHTLLDDIKNYMKQHRVELMLCKQSFYDYENDVPATGFMPMRRTQI</sequence>
<dbReference type="EMBL" id="WOWK01000056">
    <property type="protein sequence ID" value="KAF0323049.1"/>
    <property type="molecule type" value="Genomic_DNA"/>
</dbReference>
<dbReference type="AlphaFoldDB" id="A0A8H3ZKD0"/>
<evidence type="ECO:0000313" key="4">
    <source>
        <dbReference type="Proteomes" id="UP000434172"/>
    </source>
</evidence>
<feature type="domain" description="Histone chaperone RTT106/FACT complex subunit SPT16-like middle" evidence="2">
    <location>
        <begin position="196"/>
        <end position="288"/>
    </location>
</feature>
<gene>
    <name evidence="3" type="ORF">GQ607_009813</name>
</gene>